<keyword evidence="2" id="KW-1185">Reference proteome</keyword>
<reference evidence="1" key="1">
    <citation type="submission" date="2020-06" db="EMBL/GenBank/DDBJ databases">
        <title>Legume-microbial interactions unlock mineral nutrients during tropical forest succession.</title>
        <authorList>
            <person name="Epihov D.Z."/>
        </authorList>
    </citation>
    <scope>NUCLEOTIDE SEQUENCE [LARGE SCALE GENOMIC DNA]</scope>
    <source>
        <strain evidence="1">Pan2503</strain>
    </source>
</reference>
<dbReference type="EMBL" id="JACDQQ010002856">
    <property type="protein sequence ID" value="MBA0089152.1"/>
    <property type="molecule type" value="Genomic_DNA"/>
</dbReference>
<proteinExistence type="predicted"/>
<accession>A0A7V8NX93</accession>
<evidence type="ECO:0000313" key="2">
    <source>
        <dbReference type="Proteomes" id="UP000567293"/>
    </source>
</evidence>
<evidence type="ECO:0000313" key="1">
    <source>
        <dbReference type="EMBL" id="MBA0089152.1"/>
    </source>
</evidence>
<protein>
    <submittedName>
        <fullName evidence="1">Uncharacterized protein</fullName>
    </submittedName>
</protein>
<gene>
    <name evidence="1" type="ORF">HRJ53_29530</name>
</gene>
<dbReference type="AlphaFoldDB" id="A0A7V8NX93"/>
<dbReference type="Proteomes" id="UP000567293">
    <property type="component" value="Unassembled WGS sequence"/>
</dbReference>
<comment type="caution">
    <text evidence="1">The sequence shown here is derived from an EMBL/GenBank/DDBJ whole genome shotgun (WGS) entry which is preliminary data.</text>
</comment>
<name>A0A7V8NX93_9BACT</name>
<organism evidence="1 2">
    <name type="scientific">Candidatus Acidiferrum panamense</name>
    <dbReference type="NCBI Taxonomy" id="2741543"/>
    <lineage>
        <taxon>Bacteria</taxon>
        <taxon>Pseudomonadati</taxon>
        <taxon>Acidobacteriota</taxon>
        <taxon>Terriglobia</taxon>
        <taxon>Candidatus Acidiferrales</taxon>
        <taxon>Candidatus Acidiferrum</taxon>
    </lineage>
</organism>
<sequence>MYITGLSLTTNVATANVILVEGIVPAVGAILNVRGTVTSGGVFNVSNVALASVVLNAQGVGTITFPLTNANVPTTTDGGQVFFSPVDVGETTAIAKGLQFALAPDGGYGLTLVWACTAATVALQLEGAIDDVDAQYAIIGTSQTTLTGSVVASTPQLVRFVRVNTTAFTGGPGTLWAKIYQSTNSGN</sequence>